<feature type="region of interest" description="Disordered" evidence="1">
    <location>
        <begin position="65"/>
        <end position="85"/>
    </location>
</feature>
<accession>A0ABR2Z1L7</accession>
<gene>
    <name evidence="2" type="ORF">WJX75_009075</name>
</gene>
<dbReference type="EMBL" id="JALJOT010000002">
    <property type="protein sequence ID" value="KAK9917865.1"/>
    <property type="molecule type" value="Genomic_DNA"/>
</dbReference>
<keyword evidence="3" id="KW-1185">Reference proteome</keyword>
<organism evidence="2 3">
    <name type="scientific">Coccomyxa subellipsoidea</name>
    <dbReference type="NCBI Taxonomy" id="248742"/>
    <lineage>
        <taxon>Eukaryota</taxon>
        <taxon>Viridiplantae</taxon>
        <taxon>Chlorophyta</taxon>
        <taxon>core chlorophytes</taxon>
        <taxon>Trebouxiophyceae</taxon>
        <taxon>Trebouxiophyceae incertae sedis</taxon>
        <taxon>Coccomyxaceae</taxon>
        <taxon>Coccomyxa</taxon>
    </lineage>
</organism>
<name>A0ABR2Z1L7_9CHLO</name>
<evidence type="ECO:0000313" key="2">
    <source>
        <dbReference type="EMBL" id="KAK9917865.1"/>
    </source>
</evidence>
<comment type="caution">
    <text evidence="2">The sequence shown here is derived from an EMBL/GenBank/DDBJ whole genome shotgun (WGS) entry which is preliminary data.</text>
</comment>
<evidence type="ECO:0000256" key="1">
    <source>
        <dbReference type="SAM" id="MobiDB-lite"/>
    </source>
</evidence>
<protein>
    <submittedName>
        <fullName evidence="2">Uncharacterized protein</fullName>
    </submittedName>
</protein>
<evidence type="ECO:0000313" key="3">
    <source>
        <dbReference type="Proteomes" id="UP001491310"/>
    </source>
</evidence>
<reference evidence="2 3" key="1">
    <citation type="journal article" date="2024" name="Nat. Commun.">
        <title>Phylogenomics reveals the evolutionary origins of lichenization in chlorophyte algae.</title>
        <authorList>
            <person name="Puginier C."/>
            <person name="Libourel C."/>
            <person name="Otte J."/>
            <person name="Skaloud P."/>
            <person name="Haon M."/>
            <person name="Grisel S."/>
            <person name="Petersen M."/>
            <person name="Berrin J.G."/>
            <person name="Delaux P.M."/>
            <person name="Dal Grande F."/>
            <person name="Keller J."/>
        </authorList>
    </citation>
    <scope>NUCLEOTIDE SEQUENCE [LARGE SCALE GENOMIC DNA]</scope>
    <source>
        <strain evidence="2 3">SAG 216-7</strain>
    </source>
</reference>
<feature type="compositionally biased region" description="Low complexity" evidence="1">
    <location>
        <begin position="73"/>
        <end position="84"/>
    </location>
</feature>
<dbReference type="Proteomes" id="UP001491310">
    <property type="component" value="Unassembled WGS sequence"/>
</dbReference>
<sequence length="395" mass="41969">MWNELSDGSERFLVDLDIKANTLILYIDTGTPQVCPASCPAAQMESQGSSDAILLTSDAARILAPGHENKGAPSSPRNPSSPCSLHRKAQLAATRHFDTFWRRRSDGAPLRWSQLDECWRPGVQAAVAATVLELSAAQHAPYTMQILNYMQEKAVRQYGEVVNGHNFKRPPSAATLQRYRALAFSWGERFQAHYEAGTIPLDIRGLLDAYAASTSSAGGSFALSGGPADALSNSQFSAGFVCLKSPFTAALAAGGGPGSCKEAFPSGHAVITGGSCKRPRADDSPGSPGQELVLADSSTFLEATMSTQSGQDTLQEVEDIGGALTAMQAHHVTGDQAADVACLASDVAQLLRMHAQANAQINMLCSHVQKIQQQLHAQALDTQDSLFLLDDILST</sequence>
<proteinExistence type="predicted"/>